<dbReference type="InterPro" id="IPR011989">
    <property type="entry name" value="ARM-like"/>
</dbReference>
<evidence type="ECO:0000313" key="2">
    <source>
        <dbReference type="Proteomes" id="UP000468388"/>
    </source>
</evidence>
<dbReference type="RefSeq" id="WP_157300482.1">
    <property type="nucleotide sequence ID" value="NZ_BAAAZB010000006.1"/>
</dbReference>
<evidence type="ECO:0000313" key="1">
    <source>
        <dbReference type="EMBL" id="MVT41862.1"/>
    </source>
</evidence>
<sequence length="719" mass="81011">MQITEEIKARRTNTREQALLMMDMVPLSDTDSKYNLLSSAATYLNDPEVIGKWIGLIAAETDTRLQADMLQRLAAGGLQPIPDKEAFIQLLSDTLQQNESRDIILPLLGRFSITNLTARQKLMDFYREHNNADTRRQILSWLLIPVEASEEDITFYREVLEETDTVNKLVLVNRLLLQNKMDSEQIAGLLQPITPDVIKEMVLRYCLDRSLVLPEPLCELVRSDKNPGVRRFSIQLLAVHPISDTAVMDTLLKALQSDPDEAVRQAAMMIFTYSISLTPANIEYLCNCLLAEKNVQMALQLLQLLAPYSVNNIILSEALWTLLDKPLQANVAIGIYDILGKQVPVNISFLDKFVAAYDKEQRDDAKAVILKAISTAMNEGGEWNDFYLKALQAPSPAIREWAIRGINMIPLTPENSGAVAAAASVLLQQELNRDLRINLARKISKIPLLPAETVQIFTRLVDHDANDQMVSIATYVQEKAIAHTGGSSINWDQWLYKADVSHETDGIFPHLWVFYEENPKMAKKILYACLNPANANSLYYQNVSDVDILEFLMVNDGIDDQLVRYAMNKLLQADLGYEGKFYHYLLIIKSNPHAPELKPALWQLLETRGNNIKLIQFDELLRIVWGPALEAEFRQRMLQQQTVNGLLPFLKYLSVNNTWEPVPSLLKDAAKLPGVLEDSAFKNALKEACYSAGIDFDTLVRTSAPPPTKEVEEGPGFAD</sequence>
<keyword evidence="2" id="KW-1185">Reference proteome</keyword>
<reference evidence="1 2" key="1">
    <citation type="submission" date="2019-12" db="EMBL/GenBank/DDBJ databases">
        <title>The draft genomic sequence of strain Chitinophaga oryziterrae JCM 16595.</title>
        <authorList>
            <person name="Zhang X."/>
        </authorList>
    </citation>
    <scope>NUCLEOTIDE SEQUENCE [LARGE SCALE GENOMIC DNA]</scope>
    <source>
        <strain evidence="1 2">JCM 16595</strain>
    </source>
</reference>
<comment type="caution">
    <text evidence="1">The sequence shown here is derived from an EMBL/GenBank/DDBJ whole genome shotgun (WGS) entry which is preliminary data.</text>
</comment>
<dbReference type="EMBL" id="WRXO01000003">
    <property type="protein sequence ID" value="MVT41862.1"/>
    <property type="molecule type" value="Genomic_DNA"/>
</dbReference>
<dbReference type="Gene3D" id="1.25.10.10">
    <property type="entry name" value="Leucine-rich Repeat Variant"/>
    <property type="match status" value="1"/>
</dbReference>
<organism evidence="1 2">
    <name type="scientific">Chitinophaga oryziterrae</name>
    <dbReference type="NCBI Taxonomy" id="1031224"/>
    <lineage>
        <taxon>Bacteria</taxon>
        <taxon>Pseudomonadati</taxon>
        <taxon>Bacteroidota</taxon>
        <taxon>Chitinophagia</taxon>
        <taxon>Chitinophagales</taxon>
        <taxon>Chitinophagaceae</taxon>
        <taxon>Chitinophaga</taxon>
    </lineage>
</organism>
<name>A0A6N8JCM9_9BACT</name>
<dbReference type="AlphaFoldDB" id="A0A6N8JCM9"/>
<accession>A0A6N8JCM9</accession>
<dbReference type="Pfam" id="PF13646">
    <property type="entry name" value="HEAT_2"/>
    <property type="match status" value="1"/>
</dbReference>
<dbReference type="Proteomes" id="UP000468388">
    <property type="component" value="Unassembled WGS sequence"/>
</dbReference>
<gene>
    <name evidence="1" type="ORF">GO495_14825</name>
</gene>
<evidence type="ECO:0008006" key="3">
    <source>
        <dbReference type="Google" id="ProtNLM"/>
    </source>
</evidence>
<dbReference type="InterPro" id="IPR016024">
    <property type="entry name" value="ARM-type_fold"/>
</dbReference>
<dbReference type="OrthoDB" id="606040at2"/>
<proteinExistence type="predicted"/>
<protein>
    <recommendedName>
        <fullName evidence="3">HEAT repeat domain-containing protein</fullName>
    </recommendedName>
</protein>
<dbReference type="SUPFAM" id="SSF48371">
    <property type="entry name" value="ARM repeat"/>
    <property type="match status" value="1"/>
</dbReference>